<dbReference type="Gene3D" id="2.60.40.10">
    <property type="entry name" value="Immunoglobulins"/>
    <property type="match status" value="1"/>
</dbReference>
<organism evidence="4 5">
    <name type="scientific">Parambassis ranga</name>
    <name type="common">Indian glassy fish</name>
    <dbReference type="NCBI Taxonomy" id="210632"/>
    <lineage>
        <taxon>Eukaryota</taxon>
        <taxon>Metazoa</taxon>
        <taxon>Chordata</taxon>
        <taxon>Craniata</taxon>
        <taxon>Vertebrata</taxon>
        <taxon>Euteleostomi</taxon>
        <taxon>Actinopterygii</taxon>
        <taxon>Neopterygii</taxon>
        <taxon>Teleostei</taxon>
        <taxon>Neoteleostei</taxon>
        <taxon>Acanthomorphata</taxon>
        <taxon>Ovalentaria</taxon>
        <taxon>Ambassidae</taxon>
        <taxon>Parambassis</taxon>
    </lineage>
</organism>
<evidence type="ECO:0000313" key="5">
    <source>
        <dbReference type="RefSeq" id="XP_028275846.1"/>
    </source>
</evidence>
<protein>
    <submittedName>
        <fullName evidence="5">Uncharacterized protein LOC114445089</fullName>
    </submittedName>
</protein>
<dbReference type="AlphaFoldDB" id="A0A6P7JJT0"/>
<evidence type="ECO:0000313" key="4">
    <source>
        <dbReference type="Proteomes" id="UP000515145"/>
    </source>
</evidence>
<feature type="signal peptide" evidence="2">
    <location>
        <begin position="1"/>
        <end position="20"/>
    </location>
</feature>
<gene>
    <name evidence="5" type="primary">LOC114445089</name>
</gene>
<dbReference type="FunCoup" id="A0A6P7JJT0">
    <property type="interactions" value="90"/>
</dbReference>
<dbReference type="InterPro" id="IPR013783">
    <property type="entry name" value="Ig-like_fold"/>
</dbReference>
<dbReference type="InterPro" id="IPR007110">
    <property type="entry name" value="Ig-like_dom"/>
</dbReference>
<evidence type="ECO:0000259" key="3">
    <source>
        <dbReference type="PROSITE" id="PS50835"/>
    </source>
</evidence>
<evidence type="ECO:0000256" key="2">
    <source>
        <dbReference type="SAM" id="SignalP"/>
    </source>
</evidence>
<dbReference type="PROSITE" id="PS50835">
    <property type="entry name" value="IG_LIKE"/>
    <property type="match status" value="1"/>
</dbReference>
<dbReference type="RefSeq" id="XP_028275846.1">
    <property type="nucleotide sequence ID" value="XM_028420045.1"/>
</dbReference>
<dbReference type="Proteomes" id="UP000515145">
    <property type="component" value="Chromosome 13"/>
</dbReference>
<feature type="compositionally biased region" description="Polar residues" evidence="1">
    <location>
        <begin position="204"/>
        <end position="216"/>
    </location>
</feature>
<dbReference type="SMART" id="SM00409">
    <property type="entry name" value="IG"/>
    <property type="match status" value="1"/>
</dbReference>
<dbReference type="InterPro" id="IPR036179">
    <property type="entry name" value="Ig-like_dom_sf"/>
</dbReference>
<feature type="domain" description="Ig-like" evidence="3">
    <location>
        <begin position="40"/>
        <end position="112"/>
    </location>
</feature>
<feature type="compositionally biased region" description="Polar residues" evidence="1">
    <location>
        <begin position="236"/>
        <end position="248"/>
    </location>
</feature>
<feature type="chain" id="PRO_5027552342" evidence="2">
    <location>
        <begin position="21"/>
        <end position="248"/>
    </location>
</feature>
<accession>A0A6P7JJT0</accession>
<dbReference type="GeneID" id="114445089"/>
<reference evidence="5" key="1">
    <citation type="submission" date="2025-08" db="UniProtKB">
        <authorList>
            <consortium name="RefSeq"/>
        </authorList>
    </citation>
    <scope>IDENTIFICATION</scope>
</reference>
<name>A0A6P7JJT0_9TELE</name>
<sequence length="248" mass="27367">MYNYLLSAMTCFGIIYTGLCLEQCHKGVFARRDTFYVPVGGSLSLSCVVQHCGDTWTGTWVWTNSSESPNAVKETVRWRMINVTVSGNETKLVLKIEGVQKLDEGAFRCSATWGEGFTDMGHWMYINVTAAVPLQRQVLHRVLVCAGACLCLPIILGLARCLSSKAKPQPLPRKHIPCTASYRNPPQSAPQPPPRRPQKRNTSSHKAPLRPQQNTEVVYADISQAALRGEGATRQPAPSTVYSSVKFS</sequence>
<dbReference type="SUPFAM" id="SSF48726">
    <property type="entry name" value="Immunoglobulin"/>
    <property type="match status" value="1"/>
</dbReference>
<evidence type="ECO:0000256" key="1">
    <source>
        <dbReference type="SAM" id="MobiDB-lite"/>
    </source>
</evidence>
<proteinExistence type="predicted"/>
<feature type="region of interest" description="Disordered" evidence="1">
    <location>
        <begin position="168"/>
        <end position="216"/>
    </location>
</feature>
<keyword evidence="2" id="KW-0732">Signal</keyword>
<feature type="region of interest" description="Disordered" evidence="1">
    <location>
        <begin position="228"/>
        <end position="248"/>
    </location>
</feature>
<keyword evidence="4" id="KW-1185">Reference proteome</keyword>
<dbReference type="InParanoid" id="A0A6P7JJT0"/>
<dbReference type="InterPro" id="IPR003599">
    <property type="entry name" value="Ig_sub"/>
</dbReference>
<dbReference type="OrthoDB" id="8950231at2759"/>